<keyword evidence="6" id="KW-1185">Reference proteome</keyword>
<dbReference type="GO" id="GO:0003677">
    <property type="term" value="F:DNA binding"/>
    <property type="evidence" value="ECO:0007669"/>
    <property type="project" value="UniProtKB-KW"/>
</dbReference>
<dbReference type="GO" id="GO:0006310">
    <property type="term" value="P:DNA recombination"/>
    <property type="evidence" value="ECO:0007669"/>
    <property type="project" value="UniProtKB-KW"/>
</dbReference>
<dbReference type="PROSITE" id="PS51898">
    <property type="entry name" value="TYR_RECOMBINASE"/>
    <property type="match status" value="1"/>
</dbReference>
<feature type="domain" description="Tyr recombinase" evidence="4">
    <location>
        <begin position="169"/>
        <end position="370"/>
    </location>
</feature>
<dbReference type="InterPro" id="IPR013762">
    <property type="entry name" value="Integrase-like_cat_sf"/>
</dbReference>
<dbReference type="GO" id="GO:0015074">
    <property type="term" value="P:DNA integration"/>
    <property type="evidence" value="ECO:0007669"/>
    <property type="project" value="InterPro"/>
</dbReference>
<feature type="compositionally biased region" description="Basic and acidic residues" evidence="3">
    <location>
        <begin position="360"/>
        <end position="370"/>
    </location>
</feature>
<dbReference type="PANTHER" id="PTHR30349">
    <property type="entry name" value="PHAGE INTEGRASE-RELATED"/>
    <property type="match status" value="1"/>
</dbReference>
<feature type="region of interest" description="Disordered" evidence="3">
    <location>
        <begin position="348"/>
        <end position="385"/>
    </location>
</feature>
<dbReference type="InterPro" id="IPR002104">
    <property type="entry name" value="Integrase_catalytic"/>
</dbReference>
<evidence type="ECO:0000313" key="5">
    <source>
        <dbReference type="EMBL" id="OUD01756.1"/>
    </source>
</evidence>
<evidence type="ECO:0000256" key="3">
    <source>
        <dbReference type="SAM" id="MobiDB-lite"/>
    </source>
</evidence>
<dbReference type="Proteomes" id="UP000195105">
    <property type="component" value="Unassembled WGS sequence"/>
</dbReference>
<dbReference type="EMBL" id="NGFN01000106">
    <property type="protein sequence ID" value="OUD01756.1"/>
    <property type="molecule type" value="Genomic_DNA"/>
</dbReference>
<feature type="compositionally biased region" description="Basic residues" evidence="3">
    <location>
        <begin position="348"/>
        <end position="359"/>
    </location>
</feature>
<dbReference type="InterPro" id="IPR010998">
    <property type="entry name" value="Integrase_recombinase_N"/>
</dbReference>
<reference evidence="5 6" key="1">
    <citation type="submission" date="2017-05" db="EMBL/GenBank/DDBJ databases">
        <title>Biotechnological potential of actinobacteria isolated from South African environments.</title>
        <authorList>
            <person name="Le Roes-Hill M."/>
            <person name="Prins A."/>
            <person name="Durrell K.A."/>
        </authorList>
    </citation>
    <scope>NUCLEOTIDE SEQUENCE [LARGE SCALE GENOMIC DNA]</scope>
    <source>
        <strain evidence="5 6">HMC13</strain>
    </source>
</reference>
<dbReference type="PANTHER" id="PTHR30349:SF90">
    <property type="entry name" value="TYROSINE RECOMBINASE XERD"/>
    <property type="match status" value="1"/>
</dbReference>
<organism evidence="5 6">
    <name type="scientific">Streptomyces swartbergensis</name>
    <dbReference type="NCBI Taxonomy" id="487165"/>
    <lineage>
        <taxon>Bacteria</taxon>
        <taxon>Bacillati</taxon>
        <taxon>Actinomycetota</taxon>
        <taxon>Actinomycetes</taxon>
        <taxon>Kitasatosporales</taxon>
        <taxon>Streptomycetaceae</taxon>
        <taxon>Streptomyces</taxon>
    </lineage>
</organism>
<evidence type="ECO:0000313" key="6">
    <source>
        <dbReference type="Proteomes" id="UP000195105"/>
    </source>
</evidence>
<name>A0A243S2L8_9ACTN</name>
<evidence type="ECO:0000256" key="2">
    <source>
        <dbReference type="ARBA" id="ARBA00023172"/>
    </source>
</evidence>
<accession>A0A243S2L8</accession>
<dbReference type="InterPro" id="IPR050090">
    <property type="entry name" value="Tyrosine_recombinase_XerCD"/>
</dbReference>
<comment type="caution">
    <text evidence="5">The sequence shown here is derived from an EMBL/GenBank/DDBJ whole genome shotgun (WGS) entry which is preliminary data.</text>
</comment>
<dbReference type="RefSeq" id="WP_086602029.1">
    <property type="nucleotide sequence ID" value="NZ_NGFN01000106.1"/>
</dbReference>
<keyword evidence="2" id="KW-0233">DNA recombination</keyword>
<dbReference type="Gene3D" id="1.10.150.130">
    <property type="match status" value="1"/>
</dbReference>
<dbReference type="AlphaFoldDB" id="A0A243S2L8"/>
<keyword evidence="1" id="KW-0238">DNA-binding</keyword>
<proteinExistence type="predicted"/>
<dbReference type="InterPro" id="IPR011010">
    <property type="entry name" value="DNA_brk_join_enz"/>
</dbReference>
<evidence type="ECO:0000256" key="1">
    <source>
        <dbReference type="ARBA" id="ARBA00023125"/>
    </source>
</evidence>
<sequence length="385" mass="43158">MRAFPVKMPSGLRYWTVVDDDFHVVPIVDQWLRHLLFGRSRAELTTYAYAISAALYLRWCLKTGRDWRVAARDLGLFVVWLRHTKSTDGDALLLGPGAKPARGDRRINRVLSAVRGLLTFAVSVGEAPSTVLGQIYEIADGRDLPEELQGENGLAMRIGVQHRLQEPETAVDRATDAEVVALFKACRNARDRLIVLLLARVGLRRGQAAGLHRCDCHLLMDSRALGCDVPGPHIHVIRRRNPNQAWSKSRKSWVQPVDFLVVQAYDQYIDERHERLGTGGSDLLLVNEFREPLGAPMPPGAINELLEELGRRADLDRPVAPHMLRHTMAGNAADAGATEDELQALLGHKHPSSQRPYRHPSHDRLREAVRRVPSPRSLVHRDGDQ</sequence>
<dbReference type="Pfam" id="PF00589">
    <property type="entry name" value="Phage_integrase"/>
    <property type="match status" value="1"/>
</dbReference>
<protein>
    <submittedName>
        <fullName evidence="5">Recombinase XerD</fullName>
    </submittedName>
</protein>
<evidence type="ECO:0000259" key="4">
    <source>
        <dbReference type="PROSITE" id="PS51898"/>
    </source>
</evidence>
<gene>
    <name evidence="5" type="ORF">CA983_18585</name>
</gene>
<dbReference type="Gene3D" id="1.10.443.10">
    <property type="entry name" value="Intergrase catalytic core"/>
    <property type="match status" value="1"/>
</dbReference>
<dbReference type="SUPFAM" id="SSF56349">
    <property type="entry name" value="DNA breaking-rejoining enzymes"/>
    <property type="match status" value="1"/>
</dbReference>